<dbReference type="Gene3D" id="3.20.20.140">
    <property type="entry name" value="Metal-dependent hydrolases"/>
    <property type="match status" value="1"/>
</dbReference>
<keyword evidence="4" id="KW-1185">Reference proteome</keyword>
<evidence type="ECO:0000256" key="1">
    <source>
        <dbReference type="RuleBase" id="RU341113"/>
    </source>
</evidence>
<dbReference type="GO" id="GO:0046872">
    <property type="term" value="F:metal ion binding"/>
    <property type="evidence" value="ECO:0007669"/>
    <property type="project" value="UniProtKB-UniRule"/>
</dbReference>
<sequence>MLSPHHLWPAGVAVAAMAVLVLCVQSLPVNSQPVRGANGSSVRVRGPGRTNPQPVRVSSTAPHRERLEAARDLLRSSPLIDGHSKLVWRLQNSLSSKGSRFNISADLGTHLHRGLVAAQFWSVSVPCEAQYLNTVQLVLEQVDLLKRAINSISDYATLVHSADDIMDDFHRGRVGGVLGVAGGHGLGSSMGVVRALYDLGVRSLTLTHGCHTPWAECVEGGLSPPNTQGLTPYGRELVLEMNRVGLLLDLSHASPTTLQDVLATSRAPVIVSHAAARALCPARTNLHDHTLSSLAEKGGLVLVTFDPASLTCGRPASVRDVVAHINHVRTMAGVDYVGLGAGYNIFNSTPRGLEDASHYPEVFAELLKDSSWSLQDLKKLAGLNLLRVMRQVEQMKDKLAEEPPSEEIIPIHDIDTRWPCRYKFSRLDPLHT</sequence>
<keyword evidence="1" id="KW-0378">Hydrolase</keyword>
<comment type="cofactor">
    <cofactor evidence="1">
        <name>Zn(2+)</name>
        <dbReference type="ChEBI" id="CHEBI:29105"/>
    </cofactor>
</comment>
<dbReference type="SUPFAM" id="SSF51556">
    <property type="entry name" value="Metallo-dependent hydrolases"/>
    <property type="match status" value="1"/>
</dbReference>
<evidence type="ECO:0000313" key="3">
    <source>
        <dbReference type="EMBL" id="KAK8397626.1"/>
    </source>
</evidence>
<proteinExistence type="inferred from homology"/>
<keyword evidence="1" id="KW-0224">Dipeptidase</keyword>
<name>A0AAW0UFB7_SCYPA</name>
<protein>
    <recommendedName>
        <fullName evidence="1">Dipeptidase</fullName>
        <ecNumber evidence="1">3.4.13.19</ecNumber>
    </recommendedName>
</protein>
<dbReference type="GO" id="GO:0098552">
    <property type="term" value="C:side of membrane"/>
    <property type="evidence" value="ECO:0007669"/>
    <property type="project" value="UniProtKB-KW"/>
</dbReference>
<reference evidence="3 4" key="1">
    <citation type="submission" date="2023-03" db="EMBL/GenBank/DDBJ databases">
        <title>High-quality genome of Scylla paramamosain provides insights in environmental adaptation.</title>
        <authorList>
            <person name="Zhang L."/>
        </authorList>
    </citation>
    <scope>NUCLEOTIDE SEQUENCE [LARGE SCALE GENOMIC DNA]</scope>
    <source>
        <strain evidence="3">LZ_2023a</strain>
        <tissue evidence="3">Muscle</tissue>
    </source>
</reference>
<keyword evidence="1" id="KW-0479">Metal-binding</keyword>
<organism evidence="3 4">
    <name type="scientific">Scylla paramamosain</name>
    <name type="common">Mud crab</name>
    <dbReference type="NCBI Taxonomy" id="85552"/>
    <lineage>
        <taxon>Eukaryota</taxon>
        <taxon>Metazoa</taxon>
        <taxon>Ecdysozoa</taxon>
        <taxon>Arthropoda</taxon>
        <taxon>Crustacea</taxon>
        <taxon>Multicrustacea</taxon>
        <taxon>Malacostraca</taxon>
        <taxon>Eumalacostraca</taxon>
        <taxon>Eucarida</taxon>
        <taxon>Decapoda</taxon>
        <taxon>Pleocyemata</taxon>
        <taxon>Brachyura</taxon>
        <taxon>Eubrachyura</taxon>
        <taxon>Portunoidea</taxon>
        <taxon>Portunidae</taxon>
        <taxon>Portuninae</taxon>
        <taxon>Scylla</taxon>
    </lineage>
</organism>
<dbReference type="PROSITE" id="PS51365">
    <property type="entry name" value="RENAL_DIPEPTIDASE_2"/>
    <property type="match status" value="1"/>
</dbReference>
<dbReference type="EC" id="3.4.13.19" evidence="1"/>
<keyword evidence="1" id="KW-0482">Metalloprotease</keyword>
<feature type="region of interest" description="Disordered" evidence="2">
    <location>
        <begin position="34"/>
        <end position="62"/>
    </location>
</feature>
<dbReference type="Proteomes" id="UP001487740">
    <property type="component" value="Unassembled WGS sequence"/>
</dbReference>
<comment type="caution">
    <text evidence="3">The sequence shown here is derived from an EMBL/GenBank/DDBJ whole genome shotgun (WGS) entry which is preliminary data.</text>
</comment>
<keyword evidence="1" id="KW-0645">Protease</keyword>
<dbReference type="PANTHER" id="PTHR10443">
    <property type="entry name" value="MICROSOMAL DIPEPTIDASE"/>
    <property type="match status" value="1"/>
</dbReference>
<dbReference type="PANTHER" id="PTHR10443:SF21">
    <property type="entry name" value="DIPEPTIDASE"/>
    <property type="match status" value="1"/>
</dbReference>
<comment type="subcellular location">
    <subcellularLocation>
        <location evidence="1">Membrane</location>
        <topology evidence="1">Lipid-anchor</topology>
        <topology evidence="1">GPI-anchor</topology>
    </subcellularLocation>
</comment>
<dbReference type="AlphaFoldDB" id="A0AAW0UFB7"/>
<keyword evidence="1" id="KW-0325">Glycoprotein</keyword>
<keyword evidence="1" id="KW-0472">Membrane</keyword>
<dbReference type="GO" id="GO:0070573">
    <property type="term" value="F:metallodipeptidase activity"/>
    <property type="evidence" value="ECO:0007669"/>
    <property type="project" value="InterPro"/>
</dbReference>
<comment type="subunit">
    <text evidence="1">Homodimer; disulfide-linked.</text>
</comment>
<comment type="catalytic activity">
    <reaction evidence="1">
        <text>an L-aminoacyl-L-amino acid + H2O = 2 an L-alpha-amino acid</text>
        <dbReference type="Rhea" id="RHEA:48940"/>
        <dbReference type="ChEBI" id="CHEBI:15377"/>
        <dbReference type="ChEBI" id="CHEBI:59869"/>
        <dbReference type="ChEBI" id="CHEBI:77460"/>
        <dbReference type="EC" id="3.4.13.19"/>
    </reaction>
</comment>
<accession>A0AAW0UFB7</accession>
<dbReference type="EMBL" id="JARAKH010000013">
    <property type="protein sequence ID" value="KAK8397626.1"/>
    <property type="molecule type" value="Genomic_DNA"/>
</dbReference>
<dbReference type="Pfam" id="PF01244">
    <property type="entry name" value="Peptidase_M19"/>
    <property type="match status" value="1"/>
</dbReference>
<dbReference type="InterPro" id="IPR008257">
    <property type="entry name" value="Pept_M19"/>
</dbReference>
<keyword evidence="1" id="KW-0732">Signal</keyword>
<dbReference type="GO" id="GO:0006508">
    <property type="term" value="P:proteolysis"/>
    <property type="evidence" value="ECO:0007669"/>
    <property type="project" value="UniProtKB-KW"/>
</dbReference>
<feature type="compositionally biased region" description="Polar residues" evidence="2">
    <location>
        <begin position="50"/>
        <end position="61"/>
    </location>
</feature>
<keyword evidence="1" id="KW-0862">Zinc</keyword>
<gene>
    <name evidence="3" type="ORF">O3P69_004425</name>
</gene>
<keyword evidence="1" id="KW-0336">GPI-anchor</keyword>
<keyword evidence="1" id="KW-0449">Lipoprotein</keyword>
<keyword evidence="1" id="KW-1015">Disulfide bond</keyword>
<feature type="signal peptide" evidence="1">
    <location>
        <begin position="1"/>
        <end position="31"/>
    </location>
</feature>
<evidence type="ECO:0000313" key="4">
    <source>
        <dbReference type="Proteomes" id="UP001487740"/>
    </source>
</evidence>
<comment type="similarity">
    <text evidence="1">Belongs to the metallo-dependent hydrolases superfamily. Peptidase M19 family.</text>
</comment>
<feature type="chain" id="PRO_5043096550" description="Dipeptidase" evidence="1">
    <location>
        <begin position="32"/>
        <end position="432"/>
    </location>
</feature>
<dbReference type="InterPro" id="IPR032466">
    <property type="entry name" value="Metal_Hydrolase"/>
</dbReference>
<evidence type="ECO:0000256" key="2">
    <source>
        <dbReference type="SAM" id="MobiDB-lite"/>
    </source>
</evidence>